<reference evidence="2" key="1">
    <citation type="submission" date="2019-02" db="EMBL/GenBank/DDBJ databases">
        <authorList>
            <person name="Gruber-Vodicka R. H."/>
            <person name="Seah K. B. B."/>
        </authorList>
    </citation>
    <scope>NUCLEOTIDE SEQUENCE</scope>
    <source>
        <strain evidence="2">BECK_DK161</strain>
    </source>
</reference>
<feature type="region of interest" description="Disordered" evidence="1">
    <location>
        <begin position="1"/>
        <end position="24"/>
    </location>
</feature>
<protein>
    <submittedName>
        <fullName evidence="2">Uncharacterized protein</fullName>
    </submittedName>
</protein>
<evidence type="ECO:0000313" key="2">
    <source>
        <dbReference type="EMBL" id="VFJ58849.1"/>
    </source>
</evidence>
<sequence length="69" mass="8038">MEKNQKQEHFSQSFFDSLGPTPTNLERLRSQLASNSTDPGQTPCPADEWRELKDKIDQGQAFPWFLRQQ</sequence>
<dbReference type="AlphaFoldDB" id="A0A450SXP2"/>
<gene>
    <name evidence="2" type="ORF">BECKDK2373C_GA0170839_106819</name>
</gene>
<proteinExistence type="predicted"/>
<name>A0A450SXP2_9GAMM</name>
<dbReference type="EMBL" id="CAADEY010000068">
    <property type="protein sequence ID" value="VFJ58849.1"/>
    <property type="molecule type" value="Genomic_DNA"/>
</dbReference>
<feature type="compositionally biased region" description="Polar residues" evidence="1">
    <location>
        <begin position="10"/>
        <end position="24"/>
    </location>
</feature>
<organism evidence="2">
    <name type="scientific">Candidatus Kentrum sp. DK</name>
    <dbReference type="NCBI Taxonomy" id="2126562"/>
    <lineage>
        <taxon>Bacteria</taxon>
        <taxon>Pseudomonadati</taxon>
        <taxon>Pseudomonadota</taxon>
        <taxon>Gammaproteobacteria</taxon>
        <taxon>Candidatus Kentrum</taxon>
    </lineage>
</organism>
<evidence type="ECO:0000256" key="1">
    <source>
        <dbReference type="SAM" id="MobiDB-lite"/>
    </source>
</evidence>
<accession>A0A450SXP2</accession>